<keyword evidence="5 11" id="KW-0812">Transmembrane</keyword>
<organism evidence="17 18">
    <name type="scientific">Pseudomonas azotoformans</name>
    <dbReference type="NCBI Taxonomy" id="47878"/>
    <lineage>
        <taxon>Bacteria</taxon>
        <taxon>Pseudomonadati</taxon>
        <taxon>Pseudomonadota</taxon>
        <taxon>Gammaproteobacteria</taxon>
        <taxon>Pseudomonadales</taxon>
        <taxon>Pseudomonadaceae</taxon>
        <taxon>Pseudomonas</taxon>
    </lineage>
</organism>
<evidence type="ECO:0000256" key="12">
    <source>
        <dbReference type="PROSITE-ProRule" id="PRU10144"/>
    </source>
</evidence>
<proteinExistence type="inferred from homology"/>
<feature type="region of interest" description="Disordered" evidence="14">
    <location>
        <begin position="292"/>
        <end position="314"/>
    </location>
</feature>
<evidence type="ECO:0000256" key="8">
    <source>
        <dbReference type="ARBA" id="ARBA00023077"/>
    </source>
</evidence>
<dbReference type="Gene3D" id="2.170.130.10">
    <property type="entry name" value="TonB-dependent receptor, plug domain"/>
    <property type="match status" value="1"/>
</dbReference>
<sequence>MGHRSPAPLALAILCAAIHSTIFQPSQALAAEATGTPSDQATRFFDIPAQPLTTALSAFARQANLQLGLEAGLVDGMQAPALRGNFTQEQALQRLLGNAPVNWKIDGQRSLILSRRDAANAGVNDFDDAELLGPVTIKGGETSRLTGAAAQVYTKAGSSVFISGETINRFRGSSPADILKGVPGVQTGDARNGGALDVNIRGIQGQSRVPVTIDGSQQAIDAYRGYSGMQQRSYIDPDLISEISVDKGPSLGADAAGAIGGMVKMKTLQPKDILKDGETYGVRLKGDLSSNSVNAPGTYKATPHHGSNGLDGSPAHSGSVAFASSSETVDFVAAYSQRQSGNYYAGKKGFKKYQVFQQVRKYDPKTRKYIYVTQEANSAAKFFKPDSEVFNTSTDTESVLLKAIIKPATDQKLELTYRYTDGHYGEVMPSQVIRNTSGSVPQWDPGSMRINAYTARYTYKPEDNPLVDLSANVWATKAQSEAFNGLVTVTPLYGHEDDADPLGDTYKDALRNRTKDKRWGVDLSNTSRFDTRAGKFAWTYGGSYQTEDLGPDDNSPVLLSDLQKNRFIRSGEREESSLVTSLEWSPIKRLTLTAGVRYSEFSSKDHNRKASPATFGPDRKPTSYTFAPPIERQDQAFAPSFGAKLNLTDNSFVYLNYNEGVRMPSLFESTLGLFTAAVPTDGIKPERSKNWEFGASTLQNSVLIDGDTAAAKLAYFNNEIENYITRDYTDIFAGNLQNVDSFTVKGIELQTSYDMGRVFTDISATYYLNAKTCAPDIAKKLREEDNPSTPNCVDGGFPGSYTNTQNPPKYSVNTTLGSRWFDNRLVLGGRMVYNSAPTAKLDKSWNNGITTNQMYYRKSAIYDLFASFEIVKGTQLDFSVQNLTNVYYLDPLAQSFMPAPGRTLRTGLTVKF</sequence>
<dbReference type="EMBL" id="CP014546">
    <property type="protein sequence ID" value="AMN82285.1"/>
    <property type="molecule type" value="Genomic_DNA"/>
</dbReference>
<comment type="similarity">
    <text evidence="11 13">Belongs to the TonB-dependent receptor family.</text>
</comment>
<evidence type="ECO:0000256" key="7">
    <source>
        <dbReference type="ARBA" id="ARBA00023004"/>
    </source>
</evidence>
<dbReference type="GO" id="GO:0033214">
    <property type="term" value="P:siderophore-iron import into cell"/>
    <property type="evidence" value="ECO:0007669"/>
    <property type="project" value="TreeGrafter"/>
</dbReference>
<feature type="signal peptide" evidence="15">
    <location>
        <begin position="1"/>
        <end position="30"/>
    </location>
</feature>
<dbReference type="RefSeq" id="WP_061449270.1">
    <property type="nucleotide sequence ID" value="NZ_CP014546.1"/>
</dbReference>
<keyword evidence="4" id="KW-0406">Ion transport</keyword>
<dbReference type="InterPro" id="IPR037066">
    <property type="entry name" value="Plug_dom_sf"/>
</dbReference>
<dbReference type="KEGG" id="pazo:AYR47_30020"/>
<dbReference type="Gene3D" id="2.40.170.20">
    <property type="entry name" value="TonB-dependent receptor, beta-barrel domain"/>
    <property type="match status" value="1"/>
</dbReference>
<dbReference type="InterPro" id="IPR012910">
    <property type="entry name" value="Plug_dom"/>
</dbReference>
<evidence type="ECO:0000256" key="6">
    <source>
        <dbReference type="ARBA" id="ARBA00022729"/>
    </source>
</evidence>
<evidence type="ECO:0000313" key="17">
    <source>
        <dbReference type="EMBL" id="AMN82285.1"/>
    </source>
</evidence>
<feature type="chain" id="PRO_5007449300" description="Secretin/TonB short N-terminal domain-containing protein" evidence="15">
    <location>
        <begin position="31"/>
        <end position="912"/>
    </location>
</feature>
<dbReference type="PANTHER" id="PTHR30442:SF0">
    <property type="entry name" value="FE(3+) DICITRATE TRANSPORT PROTEIN FECA"/>
    <property type="match status" value="1"/>
</dbReference>
<feature type="region of interest" description="Disordered" evidence="14">
    <location>
        <begin position="603"/>
        <end position="623"/>
    </location>
</feature>
<evidence type="ECO:0000256" key="11">
    <source>
        <dbReference type="PROSITE-ProRule" id="PRU01360"/>
    </source>
</evidence>
<dbReference type="SMART" id="SM00965">
    <property type="entry name" value="STN"/>
    <property type="match status" value="1"/>
</dbReference>
<comment type="subcellular location">
    <subcellularLocation>
        <location evidence="1 11">Cell outer membrane</location>
        <topology evidence="1 11">Multi-pass membrane protein</topology>
    </subcellularLocation>
</comment>
<evidence type="ECO:0000256" key="14">
    <source>
        <dbReference type="SAM" id="MobiDB-lite"/>
    </source>
</evidence>
<dbReference type="PROSITE" id="PS52016">
    <property type="entry name" value="TONB_DEPENDENT_REC_3"/>
    <property type="match status" value="1"/>
</dbReference>
<dbReference type="InterPro" id="IPR010917">
    <property type="entry name" value="TonB_rcpt_CS"/>
</dbReference>
<keyword evidence="4" id="KW-0410">Iron transport</keyword>
<dbReference type="Pfam" id="PF07715">
    <property type="entry name" value="Plug"/>
    <property type="match status" value="1"/>
</dbReference>
<keyword evidence="8 13" id="KW-0798">TonB box</keyword>
<keyword evidence="10 11" id="KW-0998">Cell outer membrane</keyword>
<keyword evidence="2 11" id="KW-0813">Transport</keyword>
<evidence type="ECO:0000256" key="10">
    <source>
        <dbReference type="ARBA" id="ARBA00023237"/>
    </source>
</evidence>
<evidence type="ECO:0000256" key="9">
    <source>
        <dbReference type="ARBA" id="ARBA00023136"/>
    </source>
</evidence>
<dbReference type="Proteomes" id="UP000070516">
    <property type="component" value="Chromosome"/>
</dbReference>
<evidence type="ECO:0000259" key="16">
    <source>
        <dbReference type="SMART" id="SM00965"/>
    </source>
</evidence>
<dbReference type="GO" id="GO:0009279">
    <property type="term" value="C:cell outer membrane"/>
    <property type="evidence" value="ECO:0007669"/>
    <property type="project" value="UniProtKB-SubCell"/>
</dbReference>
<evidence type="ECO:0000313" key="18">
    <source>
        <dbReference type="Proteomes" id="UP000070516"/>
    </source>
</evidence>
<dbReference type="Gene3D" id="3.55.50.30">
    <property type="match status" value="1"/>
</dbReference>
<evidence type="ECO:0000256" key="1">
    <source>
        <dbReference type="ARBA" id="ARBA00004571"/>
    </source>
</evidence>
<keyword evidence="7" id="KW-0408">Iron</keyword>
<evidence type="ECO:0000256" key="3">
    <source>
        <dbReference type="ARBA" id="ARBA00022452"/>
    </source>
</evidence>
<accession>A0A127I5Z3</accession>
<keyword evidence="9 11" id="KW-0472">Membrane</keyword>
<evidence type="ECO:0000256" key="4">
    <source>
        <dbReference type="ARBA" id="ARBA00022496"/>
    </source>
</evidence>
<dbReference type="InterPro" id="IPR036942">
    <property type="entry name" value="Beta-barrel_TonB_sf"/>
</dbReference>
<dbReference type="AlphaFoldDB" id="A0A127I5Z3"/>
<feature type="short sequence motif" description="TonB C-terminal box" evidence="12">
    <location>
        <begin position="895"/>
        <end position="912"/>
    </location>
</feature>
<dbReference type="InterPro" id="IPR039426">
    <property type="entry name" value="TonB-dep_rcpt-like"/>
</dbReference>
<evidence type="ECO:0000256" key="5">
    <source>
        <dbReference type="ARBA" id="ARBA00022692"/>
    </source>
</evidence>
<dbReference type="PROSITE" id="PS01156">
    <property type="entry name" value="TONB_DEPENDENT_REC_2"/>
    <property type="match status" value="1"/>
</dbReference>
<evidence type="ECO:0000256" key="15">
    <source>
        <dbReference type="SAM" id="SignalP"/>
    </source>
</evidence>
<feature type="region of interest" description="Disordered" evidence="14">
    <location>
        <begin position="784"/>
        <end position="808"/>
    </location>
</feature>
<keyword evidence="3 11" id="KW-1134">Transmembrane beta strand</keyword>
<evidence type="ECO:0000256" key="13">
    <source>
        <dbReference type="RuleBase" id="RU003357"/>
    </source>
</evidence>
<dbReference type="InterPro" id="IPR011662">
    <property type="entry name" value="Secretin/TonB_short_N"/>
</dbReference>
<protein>
    <recommendedName>
        <fullName evidence="16">Secretin/TonB short N-terminal domain-containing protein</fullName>
    </recommendedName>
</protein>
<evidence type="ECO:0000256" key="2">
    <source>
        <dbReference type="ARBA" id="ARBA00022448"/>
    </source>
</evidence>
<gene>
    <name evidence="17" type="ORF">AYR47_30020</name>
</gene>
<dbReference type="InterPro" id="IPR000531">
    <property type="entry name" value="Beta-barrel_TonB"/>
</dbReference>
<name>A0A127I5Z3_PSEAZ</name>
<dbReference type="PANTHER" id="PTHR30442">
    <property type="entry name" value="IRON III DICITRATE TRANSPORT PROTEIN FECA"/>
    <property type="match status" value="1"/>
</dbReference>
<feature type="domain" description="Secretin/TonB short N-terminal" evidence="16">
    <location>
        <begin position="65"/>
        <end position="116"/>
    </location>
</feature>
<dbReference type="SUPFAM" id="SSF56935">
    <property type="entry name" value="Porins"/>
    <property type="match status" value="1"/>
</dbReference>
<dbReference type="Pfam" id="PF00593">
    <property type="entry name" value="TonB_dep_Rec_b-barrel"/>
    <property type="match status" value="1"/>
</dbReference>
<dbReference type="Pfam" id="PF07660">
    <property type="entry name" value="STN"/>
    <property type="match status" value="1"/>
</dbReference>
<keyword evidence="6 15" id="KW-0732">Signal</keyword>
<reference evidence="17 18" key="1">
    <citation type="submission" date="2016-02" db="EMBL/GenBank/DDBJ databases">
        <title>Complete genome sequence of Pseudomonas azotoformans S4.</title>
        <authorList>
            <person name="Fang Y."/>
            <person name="Wu L."/>
            <person name="Feng G."/>
        </authorList>
    </citation>
    <scope>NUCLEOTIDE SEQUENCE [LARGE SCALE GENOMIC DNA]</scope>
    <source>
        <strain evidence="17 18">S4</strain>
    </source>
</reference>